<name>A0ACC0MGY9_RHOML</name>
<evidence type="ECO:0000313" key="1">
    <source>
        <dbReference type="EMBL" id="KAI8539839.1"/>
    </source>
</evidence>
<reference evidence="1" key="1">
    <citation type="submission" date="2022-02" db="EMBL/GenBank/DDBJ databases">
        <title>Plant Genome Project.</title>
        <authorList>
            <person name="Zhang R.-G."/>
        </authorList>
    </citation>
    <scope>NUCLEOTIDE SEQUENCE</scope>
    <source>
        <strain evidence="1">AT1</strain>
    </source>
</reference>
<dbReference type="Proteomes" id="UP001062846">
    <property type="component" value="Chromosome 9"/>
</dbReference>
<comment type="caution">
    <text evidence="1">The sequence shown here is derived from an EMBL/GenBank/DDBJ whole genome shotgun (WGS) entry which is preliminary data.</text>
</comment>
<evidence type="ECO:0000313" key="2">
    <source>
        <dbReference type="Proteomes" id="UP001062846"/>
    </source>
</evidence>
<protein>
    <submittedName>
        <fullName evidence="1">Uncharacterized protein</fullName>
    </submittedName>
</protein>
<accession>A0ACC0MGY9</accession>
<dbReference type="EMBL" id="CM046396">
    <property type="protein sequence ID" value="KAI8539839.1"/>
    <property type="molecule type" value="Genomic_DNA"/>
</dbReference>
<proteinExistence type="predicted"/>
<organism evidence="1 2">
    <name type="scientific">Rhododendron molle</name>
    <name type="common">Chinese azalea</name>
    <name type="synonym">Azalea mollis</name>
    <dbReference type="NCBI Taxonomy" id="49168"/>
    <lineage>
        <taxon>Eukaryota</taxon>
        <taxon>Viridiplantae</taxon>
        <taxon>Streptophyta</taxon>
        <taxon>Embryophyta</taxon>
        <taxon>Tracheophyta</taxon>
        <taxon>Spermatophyta</taxon>
        <taxon>Magnoliopsida</taxon>
        <taxon>eudicotyledons</taxon>
        <taxon>Gunneridae</taxon>
        <taxon>Pentapetalae</taxon>
        <taxon>asterids</taxon>
        <taxon>Ericales</taxon>
        <taxon>Ericaceae</taxon>
        <taxon>Ericoideae</taxon>
        <taxon>Rhodoreae</taxon>
        <taxon>Rhododendron</taxon>
    </lineage>
</organism>
<gene>
    <name evidence="1" type="ORF">RHMOL_Rhmol09G0214300</name>
</gene>
<keyword evidence="2" id="KW-1185">Reference proteome</keyword>
<sequence length="464" mass="51319">MGKKGSWIAAVKKALSPESKEKKDKQKSHKSKSKWFGKHKSPNSGSPPATPTEEVKLAEAENEQNKHAYSAALATAMAAEAAVAAAHAAAEVVRLRVAVHYSGKSKEEVAATKIQTAFRGYLARRALRALRRLARLKSLIHSPSVKRQVTTTLRCMQTMARVQSQIRARRIRTSEENETLQRQLQQKCEKELEKSRASVEEDWNASVRSKEQIEANLQSKQEAAMRRERALAYAYTHRQVLKSSSKSANHKTFLDPSYPHWGWSWLERWMASRPRQNENARERELYSDHASIKRATAQAFPVRELGKSRSHRDLNLKNISSPTALTPSRRSPSTNASRAPSVSSKGGGHSGGGEDSRSMLSFRSEWYHRRQSIAGSSARDDESPASSPSVPRYMGPTESAIAKTRSYRIPSPLGNGTPEKGSAGSAKKRLSFSSSPAGIRRHSGPPKLDISVHSEKKPSNGGGR</sequence>